<dbReference type="AlphaFoldDB" id="A0A6J2YHF8"/>
<name>A0A6J2YHF8_SITOR</name>
<accession>A0A6J2YHF8</accession>
<dbReference type="Proteomes" id="UP000504635">
    <property type="component" value="Unplaced"/>
</dbReference>
<dbReference type="GeneID" id="115888024"/>
<feature type="transmembrane region" description="Helical" evidence="2">
    <location>
        <begin position="69"/>
        <end position="94"/>
    </location>
</feature>
<keyword evidence="2" id="KW-1133">Transmembrane helix</keyword>
<evidence type="ECO:0000256" key="2">
    <source>
        <dbReference type="SAM" id="Phobius"/>
    </source>
</evidence>
<dbReference type="RefSeq" id="XP_030763453.1">
    <property type="nucleotide sequence ID" value="XM_030907593.1"/>
</dbReference>
<proteinExistence type="predicted"/>
<feature type="region of interest" description="Disordered" evidence="1">
    <location>
        <begin position="173"/>
        <end position="192"/>
    </location>
</feature>
<dbReference type="KEGG" id="soy:115888024"/>
<gene>
    <name evidence="4" type="primary">LOC115888024</name>
</gene>
<evidence type="ECO:0000313" key="3">
    <source>
        <dbReference type="Proteomes" id="UP000504635"/>
    </source>
</evidence>
<keyword evidence="2" id="KW-0812">Transmembrane</keyword>
<keyword evidence="2" id="KW-0472">Membrane</keyword>
<evidence type="ECO:0000313" key="4">
    <source>
        <dbReference type="RefSeq" id="XP_030763453.1"/>
    </source>
</evidence>
<feature type="transmembrane region" description="Helical" evidence="2">
    <location>
        <begin position="106"/>
        <end position="127"/>
    </location>
</feature>
<dbReference type="InParanoid" id="A0A6J2YHF8"/>
<dbReference type="OrthoDB" id="6753431at2759"/>
<organism evidence="3 4">
    <name type="scientific">Sitophilus oryzae</name>
    <name type="common">Rice weevil</name>
    <name type="synonym">Curculio oryzae</name>
    <dbReference type="NCBI Taxonomy" id="7048"/>
    <lineage>
        <taxon>Eukaryota</taxon>
        <taxon>Metazoa</taxon>
        <taxon>Ecdysozoa</taxon>
        <taxon>Arthropoda</taxon>
        <taxon>Hexapoda</taxon>
        <taxon>Insecta</taxon>
        <taxon>Pterygota</taxon>
        <taxon>Neoptera</taxon>
        <taxon>Endopterygota</taxon>
        <taxon>Coleoptera</taxon>
        <taxon>Polyphaga</taxon>
        <taxon>Cucujiformia</taxon>
        <taxon>Curculionidae</taxon>
        <taxon>Dryophthorinae</taxon>
        <taxon>Sitophilus</taxon>
    </lineage>
</organism>
<sequence>MAEAGIRRKTQLLLQTISPVYNTYDELVKKKLKRGKFPQTKTGIIKMVGMSLEFSSLASWIVITPQCNNWTIAYVFLVSDSIGFLGQLILFLLFSLGLTIKNPGRWISADVGFNFFVSLLTIIDAILTLKMCVNNKSLIYRLAEILGICGAGVELLSCVAILLMYRYVEDDVEGSTQTPPRSLANQRKSIFA</sequence>
<keyword evidence="3" id="KW-1185">Reference proteome</keyword>
<protein>
    <submittedName>
        <fullName evidence="4">Uncharacterized protein LOC115888024</fullName>
    </submittedName>
</protein>
<evidence type="ECO:0000256" key="1">
    <source>
        <dbReference type="SAM" id="MobiDB-lite"/>
    </source>
</evidence>
<reference evidence="4" key="1">
    <citation type="submission" date="2025-08" db="UniProtKB">
        <authorList>
            <consortium name="RefSeq"/>
        </authorList>
    </citation>
    <scope>IDENTIFICATION</scope>
    <source>
        <tissue evidence="4">Gonads</tissue>
    </source>
</reference>
<feature type="compositionally biased region" description="Polar residues" evidence="1">
    <location>
        <begin position="174"/>
        <end position="192"/>
    </location>
</feature>
<feature type="transmembrane region" description="Helical" evidence="2">
    <location>
        <begin position="139"/>
        <end position="165"/>
    </location>
</feature>